<dbReference type="SMART" id="SM00297">
    <property type="entry name" value="BROMO"/>
    <property type="match status" value="2"/>
</dbReference>
<keyword evidence="13" id="KW-1185">Reference proteome</keyword>
<reference evidence="12 13" key="1">
    <citation type="submission" date="2024-01" db="EMBL/GenBank/DDBJ databases">
        <authorList>
            <person name="Allen C."/>
            <person name="Tagirdzhanova G."/>
        </authorList>
    </citation>
    <scope>NUCLEOTIDE SEQUENCE [LARGE SCALE GENOMIC DNA]</scope>
</reference>
<keyword evidence="3" id="KW-0156">Chromatin regulator</keyword>
<feature type="domain" description="Bromo" evidence="10">
    <location>
        <begin position="318"/>
        <end position="388"/>
    </location>
</feature>
<evidence type="ECO:0000256" key="6">
    <source>
        <dbReference type="ARBA" id="ARBA00023163"/>
    </source>
</evidence>
<feature type="compositionally biased region" description="Pro residues" evidence="9">
    <location>
        <begin position="852"/>
        <end position="867"/>
    </location>
</feature>
<evidence type="ECO:0000256" key="7">
    <source>
        <dbReference type="ARBA" id="ARBA00023242"/>
    </source>
</evidence>
<dbReference type="Pfam" id="PF00439">
    <property type="entry name" value="Bromodomain"/>
    <property type="match status" value="2"/>
</dbReference>
<dbReference type="PROSITE" id="PS50014">
    <property type="entry name" value="BROMODOMAIN_2"/>
    <property type="match status" value="2"/>
</dbReference>
<feature type="region of interest" description="Disordered" evidence="9">
    <location>
        <begin position="591"/>
        <end position="722"/>
    </location>
</feature>
<proteinExistence type="predicted"/>
<feature type="compositionally biased region" description="Low complexity" evidence="9">
    <location>
        <begin position="828"/>
        <end position="843"/>
    </location>
</feature>
<dbReference type="CDD" id="cd04717">
    <property type="entry name" value="BAH_polybromo"/>
    <property type="match status" value="1"/>
</dbReference>
<evidence type="ECO:0000259" key="10">
    <source>
        <dbReference type="PROSITE" id="PS50014"/>
    </source>
</evidence>
<protein>
    <recommendedName>
        <fullName evidence="14">Rsc complex subunit</fullName>
    </recommendedName>
</protein>
<feature type="compositionally biased region" description="Low complexity" evidence="9">
    <location>
        <begin position="799"/>
        <end position="811"/>
    </location>
</feature>
<feature type="compositionally biased region" description="Low complexity" evidence="9">
    <location>
        <begin position="680"/>
        <end position="689"/>
    </location>
</feature>
<accession>A0ABP0C9T4</accession>
<feature type="compositionally biased region" description="Pro residues" evidence="9">
    <location>
        <begin position="622"/>
        <end position="635"/>
    </location>
</feature>
<dbReference type="Gene3D" id="1.20.920.10">
    <property type="entry name" value="Bromodomain-like"/>
    <property type="match status" value="2"/>
</dbReference>
<feature type="region of interest" description="Disordered" evidence="9">
    <location>
        <begin position="737"/>
        <end position="907"/>
    </location>
</feature>
<sequence length="1059" mass="116933">MTGGGVAEKRSGGRATADASDEVHESIEARPTARAPAAAVDADADADGDEDADGEADPDMDVDADGDADADADGEADVEMTDAAIEVAPGGADKQAQQAAFRAKRDLLHLIETTAHYLSSYEEDGIEIASGFQRIPNKRVIPDYFDIIKEPTAFSTIRGRVQKRVYTDFTQFVRDVALICHNAQVYNRPSAPIFQYAVKLRDVFKAKLQQLVNDGSIQPKEAELPYLGEIPDFSPSPPAEDDDGEGDEDEDEDEEEEEESDDDDDVDSETGRRRRRGPGARNSQAKQNGGAMASKMVTATEGRVNAVIAGLQKAKDEDGDPLLEPFETLPDRELLPDYYEEIKNPVAVDIIKRKARRTIYGTIDDAMADFDLMFANAKLYNQDGSPIFEAAVKLQALARRLAGQERAKPDNAFRDEHGRLAVPGVQHLGQVWRVGDWVLLRNANDPGKPIVAQIFRMWFDATGHAWVNACWYYRPEQTVHRFDRHFYENEVIKSEQYRDHLFDDVLDRTFVMFSEQYARGRPRGYPPQKTLYVCEYRYSEDTCRFTKILKWEPCVPEEVRGLDILMDAYPAPRKFAKYPSPIKHLLDANARESDSLPKPTWGNPNAPPMIGSVHRRPRLPNESPPPDPATIPPPSQNLTTDMQYDPSRRVSMPGAPPQGFMQPGVVPGPGGMPVPGGHPGQSPSPHASAYAQQQFVPRPPPQGMPGASNRGPGGAHIQSSPHHHPMQAIAAHLSPVPQQGHLAPAPGPGGPMPGGSPHLMPHSSYNNGNPNAPPHQHQLRQGPLTPVQHNQIMVPPPQQQQQQQQPHHPGMVPGGPGGYNQHFPPQPQQQHQAPPPLHQQQQHRMPSAPMQAPTPPVRQTPIMPPVPPHHHQPQQPHPQPQQQQALQQHHQSQTIAPPPVPNGYIPPRATSEAFVLSEAVDSTIPENLRKHYHRDDKGRVLFFTAPSVGHGGQTEDNVRAAPEYAGLGHSVRYLNGLEQFREERRLKRKARDEQLAAEQREAEAQLAAEREAATTQLYSAAGEALGGFVQWMNGETRLMYEAEIAGNERKKQATAAGRS</sequence>
<evidence type="ECO:0000259" key="11">
    <source>
        <dbReference type="PROSITE" id="PS51038"/>
    </source>
</evidence>
<dbReference type="CDD" id="cd04369">
    <property type="entry name" value="Bromodomain"/>
    <property type="match status" value="1"/>
</dbReference>
<evidence type="ECO:0000313" key="12">
    <source>
        <dbReference type="EMBL" id="CAK7228573.1"/>
    </source>
</evidence>
<dbReference type="EMBL" id="CAWUHB010000044">
    <property type="protein sequence ID" value="CAK7228573.1"/>
    <property type="molecule type" value="Genomic_DNA"/>
</dbReference>
<feature type="region of interest" description="Disordered" evidence="9">
    <location>
        <begin position="1"/>
        <end position="74"/>
    </location>
</feature>
<keyword evidence="5 8" id="KW-0103">Bromodomain</keyword>
<keyword evidence="4" id="KW-0805">Transcription regulation</keyword>
<dbReference type="Proteomes" id="UP001642405">
    <property type="component" value="Unassembled WGS sequence"/>
</dbReference>
<keyword evidence="2" id="KW-0677">Repeat</keyword>
<keyword evidence="7" id="KW-0539">Nucleus</keyword>
<feature type="compositionally biased region" description="Low complexity" evidence="9">
    <location>
        <begin position="880"/>
        <end position="893"/>
    </location>
</feature>
<evidence type="ECO:0000256" key="5">
    <source>
        <dbReference type="ARBA" id="ARBA00023117"/>
    </source>
</evidence>
<evidence type="ECO:0000256" key="4">
    <source>
        <dbReference type="ARBA" id="ARBA00023015"/>
    </source>
</evidence>
<evidence type="ECO:0000256" key="8">
    <source>
        <dbReference type="PROSITE-ProRule" id="PRU00035"/>
    </source>
</evidence>
<feature type="compositionally biased region" description="Acidic residues" evidence="9">
    <location>
        <begin position="239"/>
        <end position="268"/>
    </location>
</feature>
<dbReference type="SMART" id="SM00439">
    <property type="entry name" value="BAH"/>
    <property type="match status" value="1"/>
</dbReference>
<dbReference type="PRINTS" id="PR00503">
    <property type="entry name" value="BROMODOMAIN"/>
</dbReference>
<dbReference type="SUPFAM" id="SSF47370">
    <property type="entry name" value="Bromodomain"/>
    <property type="match status" value="2"/>
</dbReference>
<evidence type="ECO:0000256" key="2">
    <source>
        <dbReference type="ARBA" id="ARBA00022737"/>
    </source>
</evidence>
<gene>
    <name evidence="12" type="ORF">SCUCBS95973_006928</name>
</gene>
<dbReference type="Gene3D" id="2.30.30.490">
    <property type="match status" value="1"/>
</dbReference>
<keyword evidence="6" id="KW-0804">Transcription</keyword>
<feature type="domain" description="Bromo" evidence="10">
    <location>
        <begin position="124"/>
        <end position="194"/>
    </location>
</feature>
<dbReference type="InterPro" id="IPR037382">
    <property type="entry name" value="Rsc/polybromo"/>
</dbReference>
<dbReference type="PANTHER" id="PTHR16062:SF21">
    <property type="entry name" value="CHROMATIN STRUCTURE-REMODELING COMPLEX SUBUNIT RSC1-RELATED"/>
    <property type="match status" value="1"/>
</dbReference>
<evidence type="ECO:0000256" key="9">
    <source>
        <dbReference type="SAM" id="MobiDB-lite"/>
    </source>
</evidence>
<feature type="compositionally biased region" description="Gly residues" evidence="9">
    <location>
        <begin position="667"/>
        <end position="679"/>
    </location>
</feature>
<organism evidence="12 13">
    <name type="scientific">Sporothrix curviconia</name>
    <dbReference type="NCBI Taxonomy" id="1260050"/>
    <lineage>
        <taxon>Eukaryota</taxon>
        <taxon>Fungi</taxon>
        <taxon>Dikarya</taxon>
        <taxon>Ascomycota</taxon>
        <taxon>Pezizomycotina</taxon>
        <taxon>Sordariomycetes</taxon>
        <taxon>Sordariomycetidae</taxon>
        <taxon>Ophiostomatales</taxon>
        <taxon>Ophiostomataceae</taxon>
        <taxon>Sporothrix</taxon>
    </lineage>
</organism>
<name>A0ABP0C9T4_9PEZI</name>
<feature type="region of interest" description="Disordered" evidence="9">
    <location>
        <begin position="227"/>
        <end position="292"/>
    </location>
</feature>
<dbReference type="InterPro" id="IPR036427">
    <property type="entry name" value="Bromodomain-like_sf"/>
</dbReference>
<evidence type="ECO:0000256" key="1">
    <source>
        <dbReference type="ARBA" id="ARBA00004123"/>
    </source>
</evidence>
<feature type="compositionally biased region" description="Acidic residues" evidence="9">
    <location>
        <begin position="42"/>
        <end position="74"/>
    </location>
</feature>
<dbReference type="PANTHER" id="PTHR16062">
    <property type="entry name" value="SWI/SNF-RELATED"/>
    <property type="match status" value="1"/>
</dbReference>
<evidence type="ECO:0000313" key="13">
    <source>
        <dbReference type="Proteomes" id="UP001642405"/>
    </source>
</evidence>
<dbReference type="InterPro" id="IPR001025">
    <property type="entry name" value="BAH_dom"/>
</dbReference>
<dbReference type="PROSITE" id="PS51038">
    <property type="entry name" value="BAH"/>
    <property type="match status" value="1"/>
</dbReference>
<dbReference type="Pfam" id="PF01426">
    <property type="entry name" value="BAH"/>
    <property type="match status" value="1"/>
</dbReference>
<evidence type="ECO:0000256" key="3">
    <source>
        <dbReference type="ARBA" id="ARBA00022853"/>
    </source>
</evidence>
<evidence type="ECO:0008006" key="14">
    <source>
        <dbReference type="Google" id="ProtNLM"/>
    </source>
</evidence>
<comment type="caution">
    <text evidence="12">The sequence shown here is derived from an EMBL/GenBank/DDBJ whole genome shotgun (WGS) entry which is preliminary data.</text>
</comment>
<dbReference type="InterPro" id="IPR043151">
    <property type="entry name" value="BAH_sf"/>
</dbReference>
<feature type="domain" description="BAH" evidence="11">
    <location>
        <begin position="430"/>
        <end position="549"/>
    </location>
</feature>
<comment type="subcellular location">
    <subcellularLocation>
        <location evidence="1">Nucleus</location>
    </subcellularLocation>
</comment>
<dbReference type="InterPro" id="IPR001487">
    <property type="entry name" value="Bromodomain"/>
</dbReference>